<protein>
    <submittedName>
        <fullName evidence="1">Uncharacterized protein</fullName>
    </submittedName>
</protein>
<proteinExistence type="predicted"/>
<gene>
    <name evidence="2" type="ORF">TSPGSL018_21131</name>
    <name evidence="3" type="ORF">TSPGSL018_24244</name>
    <name evidence="1" type="ORF">TSPGSL018_31512</name>
    <name evidence="4" type="ORF">TSPGSL018_5072</name>
</gene>
<accession>A0A061QG51</accession>
<dbReference type="EMBL" id="GBEZ01023664">
    <property type="protein sequence ID" value="JAC63238.1"/>
    <property type="molecule type" value="Transcribed_RNA"/>
</dbReference>
<dbReference type="EMBL" id="GBEZ01010661">
    <property type="protein sequence ID" value="JAC75043.1"/>
    <property type="molecule type" value="Transcribed_RNA"/>
</dbReference>
<dbReference type="AlphaFoldDB" id="A0A061QG51"/>
<evidence type="ECO:0000313" key="4">
    <source>
        <dbReference type="EMBL" id="JAC82714.1"/>
    </source>
</evidence>
<evidence type="ECO:0000313" key="2">
    <source>
        <dbReference type="EMBL" id="JAC63238.1"/>
    </source>
</evidence>
<organism evidence="1">
    <name type="scientific">Tetraselmis sp. GSL018</name>
    <dbReference type="NCBI Taxonomy" id="582737"/>
    <lineage>
        <taxon>Eukaryota</taxon>
        <taxon>Viridiplantae</taxon>
        <taxon>Chlorophyta</taxon>
        <taxon>core chlorophytes</taxon>
        <taxon>Chlorodendrophyceae</taxon>
        <taxon>Chlorodendrales</taxon>
        <taxon>Chlorodendraceae</taxon>
        <taxon>Tetraselmis</taxon>
    </lineage>
</organism>
<sequence>MDWEGFAVPRQGGVILESFVTDEVNSMPENQREAAAQQLGTRVSDAICTAQAKVQTNMTEIKHGCSPTGCPIGKYGHQLEREAEEKKMLEPDHPLGASLLLKESLQHPETSSWHPG</sequence>
<evidence type="ECO:0000313" key="1">
    <source>
        <dbReference type="EMBL" id="JAC59387.1"/>
    </source>
</evidence>
<dbReference type="EMBL" id="GBEZ01027991">
    <property type="protein sequence ID" value="JAC59387.1"/>
    <property type="molecule type" value="Transcribed_RNA"/>
</dbReference>
<name>A0A061QG51_9CHLO</name>
<reference evidence="1" key="1">
    <citation type="submission" date="2014-05" db="EMBL/GenBank/DDBJ databases">
        <title>The transcriptome of the halophilic microalga Tetraselmis sp. GSL018 isolated from the Great Salt Lake, Utah.</title>
        <authorList>
            <person name="Jinkerson R.E."/>
            <person name="D'Adamo S."/>
            <person name="Posewitz M.C."/>
        </authorList>
    </citation>
    <scope>NUCLEOTIDE SEQUENCE</scope>
    <source>
        <strain evidence="1">GSL018</strain>
    </source>
</reference>
<evidence type="ECO:0000313" key="3">
    <source>
        <dbReference type="EMBL" id="JAC75043.1"/>
    </source>
</evidence>
<dbReference type="EMBL" id="GBEZ01002330">
    <property type="protein sequence ID" value="JAC82714.1"/>
    <property type="molecule type" value="Transcribed_RNA"/>
</dbReference>